<dbReference type="EMBL" id="BIMX01000002">
    <property type="protein sequence ID" value="GCE97478.1"/>
    <property type="molecule type" value="Genomic_DNA"/>
</dbReference>
<dbReference type="InterPro" id="IPR000326">
    <property type="entry name" value="PAP2/HPO"/>
</dbReference>
<evidence type="ECO:0000256" key="3">
    <source>
        <dbReference type="ARBA" id="ARBA00022801"/>
    </source>
</evidence>
<sequence>MGLGPSDVLKRHPLKDPGNHGPDHFKGKMSSFRFATRQYLTRYTNTQSEYLAKWQSKYKTKWNSIYFATTALFAAHTFYILCLPTPAWAGAIEGISDMVYILAYSIYLSGFLKDFWCLPRPRSPPLHRIALSEYTTREYGAPSSHCANATGASLYLLWIVTNSNTSITKKAIMVALIFAYYLTLTIGRIYCGMHGLLDVGSGIMCGVICTLGRAAANKLLVNFHCGDYWWFPILSVTWGLTILLKHVRPIDECPCFTDSVAFVGVVSGLEVSRWAWEKLGIDVTYGMTIGNAPQLFVGRLMVGGLIVIIWKYILSKPLVYSFLIHVLRMEDDRQAKEQERAKYVNSVECPPFIGEAKIDIVGRYFIYAGIPPVVLFACPTVFKAFNLLNVAGFS</sequence>
<dbReference type="Gene3D" id="1.20.144.10">
    <property type="entry name" value="Phosphatidic acid phosphatase type 2/haloperoxidase"/>
    <property type="match status" value="1"/>
</dbReference>
<keyword evidence="2 8" id="KW-0812">Transmembrane</keyword>
<dbReference type="GO" id="GO:0006629">
    <property type="term" value="P:lipid metabolic process"/>
    <property type="evidence" value="ECO:0007669"/>
    <property type="project" value="UniProtKB-ARBA"/>
</dbReference>
<dbReference type="PANTHER" id="PTHR14969:SF28">
    <property type="entry name" value="DIHYDROSPHINGOSINE 1-PHOSPHATE PHOSPHATASE LCB3-RELATED"/>
    <property type="match status" value="1"/>
</dbReference>
<feature type="transmembrane region" description="Helical" evidence="8">
    <location>
        <begin position="171"/>
        <end position="190"/>
    </location>
</feature>
<keyword evidence="3" id="KW-0378">Hydrolase</keyword>
<accession>A0A4C2E685</accession>
<feature type="transmembrane region" description="Helical" evidence="8">
    <location>
        <begin position="228"/>
        <end position="244"/>
    </location>
</feature>
<evidence type="ECO:0000313" key="11">
    <source>
        <dbReference type="Proteomes" id="UP000301737"/>
    </source>
</evidence>
<comment type="subcellular location">
    <subcellularLocation>
        <location evidence="1">Endoplasmic reticulum membrane</location>
        <topology evidence="1">Multi-pass membrane protein</topology>
    </subcellularLocation>
</comment>
<comment type="caution">
    <text evidence="10">The sequence shown here is derived from an EMBL/GenBank/DDBJ whole genome shotgun (WGS) entry which is preliminary data.</text>
</comment>
<evidence type="ECO:0000256" key="5">
    <source>
        <dbReference type="ARBA" id="ARBA00022989"/>
    </source>
</evidence>
<feature type="transmembrane region" description="Helical" evidence="8">
    <location>
        <begin position="65"/>
        <end position="86"/>
    </location>
</feature>
<evidence type="ECO:0000256" key="2">
    <source>
        <dbReference type="ARBA" id="ARBA00022692"/>
    </source>
</evidence>
<evidence type="ECO:0000256" key="8">
    <source>
        <dbReference type="SAM" id="Phobius"/>
    </source>
</evidence>
<evidence type="ECO:0000256" key="4">
    <source>
        <dbReference type="ARBA" id="ARBA00022824"/>
    </source>
</evidence>
<protein>
    <recommendedName>
        <fullName evidence="9">Phosphatidic acid phosphatase type 2/haloperoxidase domain-containing protein</fullName>
    </recommendedName>
</protein>
<dbReference type="InterPro" id="IPR036938">
    <property type="entry name" value="PAP2/HPO_sf"/>
</dbReference>
<dbReference type="AlphaFoldDB" id="A0A4C2E685"/>
<dbReference type="GO" id="GO:0005789">
    <property type="term" value="C:endoplasmic reticulum membrane"/>
    <property type="evidence" value="ECO:0007669"/>
    <property type="project" value="UniProtKB-SubCell"/>
</dbReference>
<keyword evidence="11" id="KW-1185">Reference proteome</keyword>
<evidence type="ECO:0000256" key="1">
    <source>
        <dbReference type="ARBA" id="ARBA00004477"/>
    </source>
</evidence>
<evidence type="ECO:0000313" key="10">
    <source>
        <dbReference type="EMBL" id="GCE97478.1"/>
    </source>
</evidence>
<dbReference type="GO" id="GO:0042392">
    <property type="term" value="F:sphingosine-1-phosphate phosphatase activity"/>
    <property type="evidence" value="ECO:0007669"/>
    <property type="project" value="TreeGrafter"/>
</dbReference>
<gene>
    <name evidence="10" type="ORF">ZYGM_001962</name>
</gene>
<comment type="similarity">
    <text evidence="7">Belongs to the type 2 lipid phosphate phosphatase family.</text>
</comment>
<dbReference type="PANTHER" id="PTHR14969">
    <property type="entry name" value="SPHINGOSINE-1-PHOSPHATE PHOSPHOHYDROLASE"/>
    <property type="match status" value="1"/>
</dbReference>
<organism evidence="10 11">
    <name type="scientific">Zygosaccharomyces mellis</name>
    <dbReference type="NCBI Taxonomy" id="42258"/>
    <lineage>
        <taxon>Eukaryota</taxon>
        <taxon>Fungi</taxon>
        <taxon>Dikarya</taxon>
        <taxon>Ascomycota</taxon>
        <taxon>Saccharomycotina</taxon>
        <taxon>Saccharomycetes</taxon>
        <taxon>Saccharomycetales</taxon>
        <taxon>Saccharomycetaceae</taxon>
        <taxon>Zygosaccharomyces</taxon>
    </lineage>
</organism>
<dbReference type="CDD" id="cd03388">
    <property type="entry name" value="PAP2_SPPase1"/>
    <property type="match status" value="1"/>
</dbReference>
<evidence type="ECO:0000256" key="6">
    <source>
        <dbReference type="ARBA" id="ARBA00023136"/>
    </source>
</evidence>
<proteinExistence type="inferred from homology"/>
<keyword evidence="5 8" id="KW-1133">Transmembrane helix</keyword>
<feature type="transmembrane region" description="Helical" evidence="8">
    <location>
        <begin position="98"/>
        <end position="118"/>
    </location>
</feature>
<name>A0A4C2E685_9SACH</name>
<dbReference type="Proteomes" id="UP000301737">
    <property type="component" value="Unassembled WGS sequence"/>
</dbReference>
<dbReference type="SUPFAM" id="SSF48317">
    <property type="entry name" value="Acid phosphatase/Vanadium-dependent haloperoxidase"/>
    <property type="match status" value="1"/>
</dbReference>
<keyword evidence="6 8" id="KW-0472">Membrane</keyword>
<evidence type="ECO:0000259" key="9">
    <source>
        <dbReference type="SMART" id="SM00014"/>
    </source>
</evidence>
<feature type="transmembrane region" description="Helical" evidence="8">
    <location>
        <begin position="296"/>
        <end position="314"/>
    </location>
</feature>
<dbReference type="SMART" id="SM00014">
    <property type="entry name" value="acidPPc"/>
    <property type="match status" value="1"/>
</dbReference>
<evidence type="ECO:0000256" key="7">
    <source>
        <dbReference type="ARBA" id="ARBA00038324"/>
    </source>
</evidence>
<dbReference type="Pfam" id="PF01569">
    <property type="entry name" value="PAP2"/>
    <property type="match status" value="1"/>
</dbReference>
<keyword evidence="4" id="KW-0256">Endoplasmic reticulum</keyword>
<feature type="domain" description="Phosphatidic acid phosphatase type 2/haloperoxidase" evidence="9">
    <location>
        <begin position="95"/>
        <end position="214"/>
    </location>
</feature>
<feature type="transmembrane region" description="Helical" evidence="8">
    <location>
        <begin position="364"/>
        <end position="385"/>
    </location>
</feature>
<reference evidence="10 11" key="1">
    <citation type="submission" date="2019-01" db="EMBL/GenBank/DDBJ databases">
        <title>Draft Genome Sequencing of Zygosaccharomyces mellis Ca-7.</title>
        <authorList>
            <person name="Shiwa Y."/>
            <person name="Kanesaki Y."/>
            <person name="Ishige T."/>
            <person name="Mura K."/>
            <person name="Hori T."/>
            <person name="Tamura T."/>
        </authorList>
    </citation>
    <scope>NUCLEOTIDE SEQUENCE [LARGE SCALE GENOMIC DNA]</scope>
    <source>
        <strain evidence="10 11">Ca-7</strain>
    </source>
</reference>
<dbReference type="OrthoDB" id="301434at2759"/>